<dbReference type="Proteomes" id="UP000007801">
    <property type="component" value="Unassembled WGS sequence"/>
</dbReference>
<evidence type="ECO:0000313" key="3">
    <source>
        <dbReference type="Proteomes" id="UP000007801"/>
    </source>
</evidence>
<protein>
    <submittedName>
        <fullName evidence="2">Uncharacterized protein</fullName>
    </submittedName>
</protein>
<feature type="region of interest" description="Disordered" evidence="1">
    <location>
        <begin position="21"/>
        <end position="70"/>
    </location>
</feature>
<dbReference type="AlphaFoldDB" id="A0A0P8XVP7"/>
<feature type="compositionally biased region" description="Pro residues" evidence="1">
    <location>
        <begin position="60"/>
        <end position="70"/>
    </location>
</feature>
<name>A0A0P8XVP7_DROAN</name>
<proteinExistence type="predicted"/>
<evidence type="ECO:0000313" key="2">
    <source>
        <dbReference type="EMBL" id="KPU78776.1"/>
    </source>
</evidence>
<keyword evidence="3" id="KW-1185">Reference proteome</keyword>
<dbReference type="InParanoid" id="A0A0P8XVP7"/>
<reference evidence="2 3" key="1">
    <citation type="journal article" date="2007" name="Nature">
        <title>Evolution of genes and genomes on the Drosophila phylogeny.</title>
        <authorList>
            <consortium name="Drosophila 12 Genomes Consortium"/>
            <person name="Clark A.G."/>
            <person name="Eisen M.B."/>
            <person name="Smith D.R."/>
            <person name="Bergman C.M."/>
            <person name="Oliver B."/>
            <person name="Markow T.A."/>
            <person name="Kaufman T.C."/>
            <person name="Kellis M."/>
            <person name="Gelbart W."/>
            <person name="Iyer V.N."/>
            <person name="Pollard D.A."/>
            <person name="Sackton T.B."/>
            <person name="Larracuente A.M."/>
            <person name="Singh N.D."/>
            <person name="Abad J.P."/>
            <person name="Abt D.N."/>
            <person name="Adryan B."/>
            <person name="Aguade M."/>
            <person name="Akashi H."/>
            <person name="Anderson W.W."/>
            <person name="Aquadro C.F."/>
            <person name="Ardell D.H."/>
            <person name="Arguello R."/>
            <person name="Artieri C.G."/>
            <person name="Barbash D.A."/>
            <person name="Barker D."/>
            <person name="Barsanti P."/>
            <person name="Batterham P."/>
            <person name="Batzoglou S."/>
            <person name="Begun D."/>
            <person name="Bhutkar A."/>
            <person name="Blanco E."/>
            <person name="Bosak S.A."/>
            <person name="Bradley R.K."/>
            <person name="Brand A.D."/>
            <person name="Brent M.R."/>
            <person name="Brooks A.N."/>
            <person name="Brown R.H."/>
            <person name="Butlin R.K."/>
            <person name="Caggese C."/>
            <person name="Calvi B.R."/>
            <person name="Bernardo de Carvalho A."/>
            <person name="Caspi A."/>
            <person name="Castrezana S."/>
            <person name="Celniker S.E."/>
            <person name="Chang J.L."/>
            <person name="Chapple C."/>
            <person name="Chatterji S."/>
            <person name="Chinwalla A."/>
            <person name="Civetta A."/>
            <person name="Clifton S.W."/>
            <person name="Comeron J.M."/>
            <person name="Costello J.C."/>
            <person name="Coyne J.A."/>
            <person name="Daub J."/>
            <person name="David R.G."/>
            <person name="Delcher A.L."/>
            <person name="Delehaunty K."/>
            <person name="Do C.B."/>
            <person name="Ebling H."/>
            <person name="Edwards K."/>
            <person name="Eickbush T."/>
            <person name="Evans J.D."/>
            <person name="Filipski A."/>
            <person name="Findeiss S."/>
            <person name="Freyhult E."/>
            <person name="Fulton L."/>
            <person name="Fulton R."/>
            <person name="Garcia A.C."/>
            <person name="Gardiner A."/>
            <person name="Garfield D.A."/>
            <person name="Garvin B.E."/>
            <person name="Gibson G."/>
            <person name="Gilbert D."/>
            <person name="Gnerre S."/>
            <person name="Godfrey J."/>
            <person name="Good R."/>
            <person name="Gotea V."/>
            <person name="Gravely B."/>
            <person name="Greenberg A.J."/>
            <person name="Griffiths-Jones S."/>
            <person name="Gross S."/>
            <person name="Guigo R."/>
            <person name="Gustafson E.A."/>
            <person name="Haerty W."/>
            <person name="Hahn M.W."/>
            <person name="Halligan D.L."/>
            <person name="Halpern A.L."/>
            <person name="Halter G.M."/>
            <person name="Han M.V."/>
            <person name="Heger A."/>
            <person name="Hillier L."/>
            <person name="Hinrichs A.S."/>
            <person name="Holmes I."/>
            <person name="Hoskins R.A."/>
            <person name="Hubisz M.J."/>
            <person name="Hultmark D."/>
            <person name="Huntley M.A."/>
            <person name="Jaffe D.B."/>
            <person name="Jagadeeshan S."/>
            <person name="Jeck W.R."/>
            <person name="Johnson J."/>
            <person name="Jones C.D."/>
            <person name="Jordan W.C."/>
            <person name="Karpen G.H."/>
            <person name="Kataoka E."/>
            <person name="Keightley P.D."/>
            <person name="Kheradpour P."/>
            <person name="Kirkness E.F."/>
            <person name="Koerich L.B."/>
            <person name="Kristiansen K."/>
            <person name="Kudrna D."/>
            <person name="Kulathinal R.J."/>
            <person name="Kumar S."/>
            <person name="Kwok R."/>
            <person name="Lander E."/>
            <person name="Langley C.H."/>
            <person name="Lapoint R."/>
            <person name="Lazzaro B.P."/>
            <person name="Lee S.J."/>
            <person name="Levesque L."/>
            <person name="Li R."/>
            <person name="Lin C.F."/>
            <person name="Lin M.F."/>
            <person name="Lindblad-Toh K."/>
            <person name="Llopart A."/>
            <person name="Long M."/>
            <person name="Low L."/>
            <person name="Lozovsky E."/>
            <person name="Lu J."/>
            <person name="Luo M."/>
            <person name="Machado C.A."/>
            <person name="Makalowski W."/>
            <person name="Marzo M."/>
            <person name="Matsuda M."/>
            <person name="Matzkin L."/>
            <person name="McAllister B."/>
            <person name="McBride C.S."/>
            <person name="McKernan B."/>
            <person name="McKernan K."/>
            <person name="Mendez-Lago M."/>
            <person name="Minx P."/>
            <person name="Mollenhauer M.U."/>
            <person name="Montooth K."/>
            <person name="Mount S.M."/>
            <person name="Mu X."/>
            <person name="Myers E."/>
            <person name="Negre B."/>
            <person name="Newfeld S."/>
            <person name="Nielsen R."/>
            <person name="Noor M.A."/>
            <person name="O'Grady P."/>
            <person name="Pachter L."/>
            <person name="Papaceit M."/>
            <person name="Parisi M.J."/>
            <person name="Parisi M."/>
            <person name="Parts L."/>
            <person name="Pedersen J.S."/>
            <person name="Pesole G."/>
            <person name="Phillippy A.M."/>
            <person name="Ponting C.P."/>
            <person name="Pop M."/>
            <person name="Porcelli D."/>
            <person name="Powell J.R."/>
            <person name="Prohaska S."/>
            <person name="Pruitt K."/>
            <person name="Puig M."/>
            <person name="Quesneville H."/>
            <person name="Ram K.R."/>
            <person name="Rand D."/>
            <person name="Rasmussen M.D."/>
            <person name="Reed L.K."/>
            <person name="Reenan R."/>
            <person name="Reily A."/>
            <person name="Remington K.A."/>
            <person name="Rieger T.T."/>
            <person name="Ritchie M.G."/>
            <person name="Robin C."/>
            <person name="Rogers Y.H."/>
            <person name="Rohde C."/>
            <person name="Rozas J."/>
            <person name="Rubenfield M.J."/>
            <person name="Ruiz A."/>
            <person name="Russo S."/>
            <person name="Salzberg S.L."/>
            <person name="Sanchez-Gracia A."/>
            <person name="Saranga D.J."/>
            <person name="Sato H."/>
            <person name="Schaeffer S.W."/>
            <person name="Schatz M.C."/>
            <person name="Schlenke T."/>
            <person name="Schwartz R."/>
            <person name="Segarra C."/>
            <person name="Singh R.S."/>
            <person name="Sirot L."/>
            <person name="Sirota M."/>
            <person name="Sisneros N.B."/>
            <person name="Smith C.D."/>
            <person name="Smith T.F."/>
            <person name="Spieth J."/>
            <person name="Stage D.E."/>
            <person name="Stark A."/>
            <person name="Stephan W."/>
            <person name="Strausberg R.L."/>
            <person name="Strempel S."/>
            <person name="Sturgill D."/>
            <person name="Sutton G."/>
            <person name="Sutton G.G."/>
            <person name="Tao W."/>
            <person name="Teichmann S."/>
            <person name="Tobari Y.N."/>
            <person name="Tomimura Y."/>
            <person name="Tsolas J.M."/>
            <person name="Valente V.L."/>
            <person name="Venter E."/>
            <person name="Venter J.C."/>
            <person name="Vicario S."/>
            <person name="Vieira F.G."/>
            <person name="Vilella A.J."/>
            <person name="Villasante A."/>
            <person name="Walenz B."/>
            <person name="Wang J."/>
            <person name="Wasserman M."/>
            <person name="Watts T."/>
            <person name="Wilson D."/>
            <person name="Wilson R.K."/>
            <person name="Wing R.A."/>
            <person name="Wolfner M.F."/>
            <person name="Wong A."/>
            <person name="Wong G.K."/>
            <person name="Wu C.I."/>
            <person name="Wu G."/>
            <person name="Yamamoto D."/>
            <person name="Yang H.P."/>
            <person name="Yang S.P."/>
            <person name="Yorke J.A."/>
            <person name="Yoshida K."/>
            <person name="Zdobnov E."/>
            <person name="Zhang P."/>
            <person name="Zhang Y."/>
            <person name="Zimin A.V."/>
            <person name="Baldwin J."/>
            <person name="Abdouelleil A."/>
            <person name="Abdulkadir J."/>
            <person name="Abebe A."/>
            <person name="Abera B."/>
            <person name="Abreu J."/>
            <person name="Acer S.C."/>
            <person name="Aftuck L."/>
            <person name="Alexander A."/>
            <person name="An P."/>
            <person name="Anderson E."/>
            <person name="Anderson S."/>
            <person name="Arachi H."/>
            <person name="Azer M."/>
            <person name="Bachantsang P."/>
            <person name="Barry A."/>
            <person name="Bayul T."/>
            <person name="Berlin A."/>
            <person name="Bessette D."/>
            <person name="Bloom T."/>
            <person name="Blye J."/>
            <person name="Boguslavskiy L."/>
            <person name="Bonnet C."/>
            <person name="Boukhgalter B."/>
            <person name="Bourzgui I."/>
            <person name="Brown A."/>
            <person name="Cahill P."/>
            <person name="Channer S."/>
            <person name="Cheshatsang Y."/>
            <person name="Chuda L."/>
            <person name="Citroen M."/>
            <person name="Collymore A."/>
            <person name="Cooke P."/>
            <person name="Costello M."/>
            <person name="D'Aco K."/>
            <person name="Daza R."/>
            <person name="De Haan G."/>
            <person name="DeGray S."/>
            <person name="DeMaso C."/>
            <person name="Dhargay N."/>
            <person name="Dooley K."/>
            <person name="Dooley E."/>
            <person name="Doricent M."/>
            <person name="Dorje P."/>
            <person name="Dorjee K."/>
            <person name="Dupes A."/>
            <person name="Elong R."/>
            <person name="Falk J."/>
            <person name="Farina A."/>
            <person name="Faro S."/>
            <person name="Ferguson D."/>
            <person name="Fisher S."/>
            <person name="Foley C.D."/>
            <person name="Franke A."/>
            <person name="Friedrich D."/>
            <person name="Gadbois L."/>
            <person name="Gearin G."/>
            <person name="Gearin C.R."/>
            <person name="Giannoukos G."/>
            <person name="Goode T."/>
            <person name="Graham J."/>
            <person name="Grandbois E."/>
            <person name="Grewal S."/>
            <person name="Gyaltsen K."/>
            <person name="Hafez N."/>
            <person name="Hagos B."/>
            <person name="Hall J."/>
            <person name="Henson C."/>
            <person name="Hollinger A."/>
            <person name="Honan T."/>
            <person name="Huard M.D."/>
            <person name="Hughes L."/>
            <person name="Hurhula B."/>
            <person name="Husby M.E."/>
            <person name="Kamat A."/>
            <person name="Kanga B."/>
            <person name="Kashin S."/>
            <person name="Khazanovich D."/>
            <person name="Kisner P."/>
            <person name="Lance K."/>
            <person name="Lara M."/>
            <person name="Lee W."/>
            <person name="Lennon N."/>
            <person name="Letendre F."/>
            <person name="LeVine R."/>
            <person name="Lipovsky A."/>
            <person name="Liu X."/>
            <person name="Liu J."/>
            <person name="Liu S."/>
            <person name="Lokyitsang T."/>
            <person name="Lokyitsang Y."/>
            <person name="Lubonja R."/>
            <person name="Lui A."/>
            <person name="MacDonald P."/>
            <person name="Magnisalis V."/>
            <person name="Maru K."/>
            <person name="Matthews C."/>
            <person name="McCusker W."/>
            <person name="McDonough S."/>
            <person name="Mehta T."/>
            <person name="Meldrim J."/>
            <person name="Meneus L."/>
            <person name="Mihai O."/>
            <person name="Mihalev A."/>
            <person name="Mihova T."/>
            <person name="Mittelman R."/>
            <person name="Mlenga V."/>
            <person name="Montmayeur A."/>
            <person name="Mulrain L."/>
            <person name="Navidi A."/>
            <person name="Naylor J."/>
            <person name="Negash T."/>
            <person name="Nguyen T."/>
            <person name="Nguyen N."/>
            <person name="Nicol R."/>
            <person name="Norbu C."/>
            <person name="Norbu N."/>
            <person name="Novod N."/>
            <person name="O'Neill B."/>
            <person name="Osman S."/>
            <person name="Markiewicz E."/>
            <person name="Oyono O.L."/>
            <person name="Patti C."/>
            <person name="Phunkhang P."/>
            <person name="Pierre F."/>
            <person name="Priest M."/>
            <person name="Raghuraman S."/>
            <person name="Rege F."/>
            <person name="Reyes R."/>
            <person name="Rise C."/>
            <person name="Rogov P."/>
            <person name="Ross K."/>
            <person name="Ryan E."/>
            <person name="Settipalli S."/>
            <person name="Shea T."/>
            <person name="Sherpa N."/>
            <person name="Shi L."/>
            <person name="Shih D."/>
            <person name="Sparrow T."/>
            <person name="Spaulding J."/>
            <person name="Stalker J."/>
            <person name="Stange-Thomann N."/>
            <person name="Stavropoulos S."/>
            <person name="Stone C."/>
            <person name="Strader C."/>
            <person name="Tesfaye S."/>
            <person name="Thomson T."/>
            <person name="Thoulutsang Y."/>
            <person name="Thoulutsang D."/>
            <person name="Topham K."/>
            <person name="Topping I."/>
            <person name="Tsamla T."/>
            <person name="Vassiliev H."/>
            <person name="Vo A."/>
            <person name="Wangchuk T."/>
            <person name="Wangdi T."/>
            <person name="Weiand M."/>
            <person name="Wilkinson J."/>
            <person name="Wilson A."/>
            <person name="Yadav S."/>
            <person name="Young G."/>
            <person name="Yu Q."/>
            <person name="Zembek L."/>
            <person name="Zhong D."/>
            <person name="Zimmer A."/>
            <person name="Zwirko Z."/>
            <person name="Jaffe D.B."/>
            <person name="Alvarez P."/>
            <person name="Brockman W."/>
            <person name="Butler J."/>
            <person name="Chin C."/>
            <person name="Gnerre S."/>
            <person name="Grabherr M."/>
            <person name="Kleber M."/>
            <person name="Mauceli E."/>
            <person name="MacCallum I."/>
        </authorList>
    </citation>
    <scope>NUCLEOTIDE SEQUENCE [LARGE SCALE GENOMIC DNA]</scope>
    <source>
        <strain evidence="3">Tucson 14024-0371.13</strain>
    </source>
</reference>
<dbReference type="EMBL" id="CH902618">
    <property type="protein sequence ID" value="KPU78776.1"/>
    <property type="molecule type" value="Genomic_DNA"/>
</dbReference>
<organism evidence="2 3">
    <name type="scientific">Drosophila ananassae</name>
    <name type="common">Fruit fly</name>
    <dbReference type="NCBI Taxonomy" id="7217"/>
    <lineage>
        <taxon>Eukaryota</taxon>
        <taxon>Metazoa</taxon>
        <taxon>Ecdysozoa</taxon>
        <taxon>Arthropoda</taxon>
        <taxon>Hexapoda</taxon>
        <taxon>Insecta</taxon>
        <taxon>Pterygota</taxon>
        <taxon>Neoptera</taxon>
        <taxon>Endopterygota</taxon>
        <taxon>Diptera</taxon>
        <taxon>Brachycera</taxon>
        <taxon>Muscomorpha</taxon>
        <taxon>Ephydroidea</taxon>
        <taxon>Drosophilidae</taxon>
        <taxon>Drosophila</taxon>
        <taxon>Sophophora</taxon>
    </lineage>
</organism>
<evidence type="ECO:0000256" key="1">
    <source>
        <dbReference type="SAM" id="MobiDB-lite"/>
    </source>
</evidence>
<gene>
    <name evidence="2" type="primary">Dana\GF27515</name>
    <name evidence="2" type="ORF">GF27515</name>
</gene>
<sequence>MPYQPVGMPVPLPPPVYPAPGYMAGPQPRQAMPQYAADLEIDSEGGHRSQNRSTRQIPMGPMPMPMPGPMPMMGRVPGPMPMNPAVPGRAYYPPYMGPMSPMVPMAPMAPMSPMMPMMPQAGPGIPISTGE</sequence>
<accession>A0A0P8XVP7</accession>
<dbReference type="eggNOG" id="ENOG502TBT0">
    <property type="taxonomic scope" value="Eukaryota"/>
</dbReference>